<dbReference type="Gene3D" id="3.30.70.1450">
    <property type="entry name" value="Regulator of K+ conductance, C-terminal domain"/>
    <property type="match status" value="2"/>
</dbReference>
<evidence type="ECO:0000313" key="3">
    <source>
        <dbReference type="Proteomes" id="UP000011511"/>
    </source>
</evidence>
<dbReference type="InterPro" id="IPR038078">
    <property type="entry name" value="PhoU-like_sf"/>
</dbReference>
<accession>L9ZF89</accession>
<reference evidence="2 3" key="1">
    <citation type="journal article" date="2014" name="PLoS Genet.">
        <title>Phylogenetically driven sequencing of extremely halophilic archaea reveals strategies for static and dynamic osmo-response.</title>
        <authorList>
            <person name="Becker E.A."/>
            <person name="Seitzer P.M."/>
            <person name="Tritt A."/>
            <person name="Larsen D."/>
            <person name="Krusor M."/>
            <person name="Yao A.I."/>
            <person name="Wu D."/>
            <person name="Madern D."/>
            <person name="Eisen J.A."/>
            <person name="Darling A.E."/>
            <person name="Facciotti M.T."/>
        </authorList>
    </citation>
    <scope>NUCLEOTIDE SEQUENCE [LARGE SCALE GENOMIC DNA]</scope>
    <source>
        <strain evidence="2 3">JCM 12890</strain>
    </source>
</reference>
<dbReference type="eggNOG" id="arCOG01963">
    <property type="taxonomic scope" value="Archaea"/>
</dbReference>
<organism evidence="2 3">
    <name type="scientific">Natrinema altunense (strain JCM 12890 / CGMCC 1.3731 / AJ2)</name>
    <dbReference type="NCBI Taxonomy" id="1227494"/>
    <lineage>
        <taxon>Archaea</taxon>
        <taxon>Methanobacteriati</taxon>
        <taxon>Methanobacteriota</taxon>
        <taxon>Stenosarchaea group</taxon>
        <taxon>Halobacteria</taxon>
        <taxon>Halobacteriales</taxon>
        <taxon>Natrialbaceae</taxon>
        <taxon>Natrinema</taxon>
    </lineage>
</organism>
<dbReference type="PROSITE" id="PS51202">
    <property type="entry name" value="RCK_C"/>
    <property type="match status" value="2"/>
</dbReference>
<dbReference type="SUPFAM" id="SSF116726">
    <property type="entry name" value="TrkA C-terminal domain-like"/>
    <property type="match status" value="2"/>
</dbReference>
<feature type="domain" description="RCK C-terminal" evidence="1">
    <location>
        <begin position="205"/>
        <end position="291"/>
    </location>
</feature>
<dbReference type="EMBL" id="AOIK01000035">
    <property type="protein sequence ID" value="ELY84711.1"/>
    <property type="molecule type" value="Genomic_DNA"/>
</dbReference>
<dbReference type="InterPro" id="IPR006037">
    <property type="entry name" value="RCK_C"/>
</dbReference>
<name>L9ZF89_NATA2</name>
<dbReference type="GO" id="GO:0008324">
    <property type="term" value="F:monoatomic cation transmembrane transporter activity"/>
    <property type="evidence" value="ECO:0007669"/>
    <property type="project" value="InterPro"/>
</dbReference>
<evidence type="ECO:0000313" key="2">
    <source>
        <dbReference type="EMBL" id="ELY84711.1"/>
    </source>
</evidence>
<dbReference type="Pfam" id="PF01895">
    <property type="entry name" value="PhoU"/>
    <property type="match status" value="2"/>
</dbReference>
<gene>
    <name evidence="2" type="ORF">C485_15175</name>
</gene>
<dbReference type="SUPFAM" id="SSF109755">
    <property type="entry name" value="PhoU-like"/>
    <property type="match status" value="2"/>
</dbReference>
<dbReference type="PANTHER" id="PTHR30445">
    <property type="entry name" value="K(+)_H(+) ANTIPORTER SUBUNIT KHTT"/>
    <property type="match status" value="1"/>
</dbReference>
<proteinExistence type="predicted"/>
<dbReference type="GO" id="GO:0006813">
    <property type="term" value="P:potassium ion transport"/>
    <property type="evidence" value="ECO:0007669"/>
    <property type="project" value="InterPro"/>
</dbReference>
<dbReference type="InterPro" id="IPR050144">
    <property type="entry name" value="AAE_transporter"/>
</dbReference>
<feature type="domain" description="RCK C-terminal" evidence="1">
    <location>
        <begin position="405"/>
        <end position="492"/>
    </location>
</feature>
<dbReference type="Proteomes" id="UP000011511">
    <property type="component" value="Unassembled WGS sequence"/>
</dbReference>
<sequence>MAQVVAASFEFPPAFVELEEFVEIDVGPAVVEGVAYLVGILAQMGPVEHWCWSSVLCARAKPCRKAASFDRPPETPQRETLFPRATLSRSMDPLEGETPSAPIEYEPVSVKDVLVEMKDTAELLIDLSYSAVLHQSEQLATEVLRLEERMDVLEMRARMSLLMAARKPADAEQLAPVLGIVGAADGISDAAGDIAKIVLEDMGLPEAMRAALPDAAEALLRGVVAVDSAYAGRTLQDIDLESMTGVRVIALRRGSDWLLNPGPTTRIEADDVALLRGPESAIGDVCEELTGEAYEAPTAETPDIDDLERAVDTIIHMKDFSELAVDLAYSSVLFDSEELAEEVRNLEVEVDAMQSRFEAWTLRAAADATDPVVLRGLIQLGSCTERISDAAIEISEGVLREIDVHPVVQMAVQESDEIITRVEVGTGSDLDGTAVTAGVPDADSTMSVIAIRRPDEGWLLVADADAELRGGDVLISKGTRTAAAAFRDLASA</sequence>
<dbReference type="PANTHER" id="PTHR30445:SF8">
    <property type="entry name" value="K(+)_H(+) ANTIPORTER SUBUNIT KHTT"/>
    <property type="match status" value="1"/>
</dbReference>
<protein>
    <submittedName>
        <fullName evidence="2">TrkA-C domain protein</fullName>
    </submittedName>
</protein>
<dbReference type="AlphaFoldDB" id="L9ZF89"/>
<keyword evidence="3" id="KW-1185">Reference proteome</keyword>
<comment type="caution">
    <text evidence="2">The sequence shown here is derived from an EMBL/GenBank/DDBJ whole genome shotgun (WGS) entry which is preliminary data.</text>
</comment>
<evidence type="ECO:0000259" key="1">
    <source>
        <dbReference type="PROSITE" id="PS51202"/>
    </source>
</evidence>
<dbReference type="InterPro" id="IPR026022">
    <property type="entry name" value="PhoU_dom"/>
</dbReference>
<dbReference type="InterPro" id="IPR036721">
    <property type="entry name" value="RCK_C_sf"/>
</dbReference>
<dbReference type="Gene3D" id="1.20.58.220">
    <property type="entry name" value="Phosphate transport system protein phou homolog 2, domain 2"/>
    <property type="match status" value="2"/>
</dbReference>
<dbReference type="PATRIC" id="fig|1227494.3.peg.3054"/>
<dbReference type="Pfam" id="PF02080">
    <property type="entry name" value="TrkA_C"/>
    <property type="match status" value="1"/>
</dbReference>